<organism evidence="4 5">
    <name type="scientific">Candidatus Acidiferrum panamense</name>
    <dbReference type="NCBI Taxonomy" id="2741543"/>
    <lineage>
        <taxon>Bacteria</taxon>
        <taxon>Pseudomonadati</taxon>
        <taxon>Acidobacteriota</taxon>
        <taxon>Terriglobia</taxon>
        <taxon>Candidatus Acidiferrales</taxon>
        <taxon>Candidatus Acidiferrum</taxon>
    </lineage>
</organism>
<dbReference type="InterPro" id="IPR046843">
    <property type="entry name" value="LonB_AAA-LID"/>
</dbReference>
<dbReference type="Gene3D" id="3.30.230.10">
    <property type="match status" value="1"/>
</dbReference>
<proteinExistence type="predicted"/>
<dbReference type="InterPro" id="IPR020568">
    <property type="entry name" value="Ribosomal_Su5_D2-typ_SF"/>
</dbReference>
<evidence type="ECO:0000256" key="1">
    <source>
        <dbReference type="SAM" id="MobiDB-lite"/>
    </source>
</evidence>
<protein>
    <submittedName>
        <fullName evidence="4">AAA family ATPase</fullName>
    </submittedName>
</protein>
<feature type="compositionally biased region" description="Basic and acidic residues" evidence="1">
    <location>
        <begin position="1"/>
        <end position="24"/>
    </location>
</feature>
<keyword evidence="5" id="KW-1185">Reference proteome</keyword>
<dbReference type="Pfam" id="PF13654">
    <property type="entry name" value="AAA_32"/>
    <property type="match status" value="1"/>
</dbReference>
<evidence type="ECO:0000313" key="5">
    <source>
        <dbReference type="Proteomes" id="UP000567293"/>
    </source>
</evidence>
<dbReference type="InterPro" id="IPR041699">
    <property type="entry name" value="AAA_32"/>
</dbReference>
<dbReference type="Gene3D" id="1.10.8.60">
    <property type="match status" value="1"/>
</dbReference>
<feature type="domain" description="Lon protease AAA" evidence="2">
    <location>
        <begin position="63"/>
        <end position="194"/>
    </location>
</feature>
<evidence type="ECO:0000259" key="2">
    <source>
        <dbReference type="Pfam" id="PF13654"/>
    </source>
</evidence>
<feature type="non-terminal residue" evidence="4">
    <location>
        <position position="1"/>
    </location>
</feature>
<feature type="non-terminal residue" evidence="4">
    <location>
        <position position="406"/>
    </location>
</feature>
<dbReference type="SUPFAM" id="SSF54211">
    <property type="entry name" value="Ribosomal protein S5 domain 2-like"/>
    <property type="match status" value="1"/>
</dbReference>
<comment type="caution">
    <text evidence="4">The sequence shown here is derived from an EMBL/GenBank/DDBJ whole genome shotgun (WGS) entry which is preliminary data.</text>
</comment>
<name>A0A7V8SW16_9BACT</name>
<feature type="region of interest" description="Disordered" evidence="1">
    <location>
        <begin position="1"/>
        <end position="45"/>
    </location>
</feature>
<dbReference type="AlphaFoldDB" id="A0A7V8SW16"/>
<reference evidence="4" key="1">
    <citation type="submission" date="2020-06" db="EMBL/GenBank/DDBJ databases">
        <title>Legume-microbial interactions unlock mineral nutrients during tropical forest succession.</title>
        <authorList>
            <person name="Epihov D.Z."/>
        </authorList>
    </citation>
    <scope>NUCLEOTIDE SEQUENCE [LARGE SCALE GENOMIC DNA]</scope>
    <source>
        <strain evidence="4">Pan2503</strain>
    </source>
</reference>
<gene>
    <name evidence="4" type="ORF">HRJ53_07435</name>
</gene>
<evidence type="ECO:0000313" key="4">
    <source>
        <dbReference type="EMBL" id="MBA0084810.1"/>
    </source>
</evidence>
<dbReference type="InterPro" id="IPR027417">
    <property type="entry name" value="P-loop_NTPase"/>
</dbReference>
<sequence length="406" mass="45184">AEYLEEVRHHLLDNLDPFKEREGESEQEEESADGSPKTQGGPERDPFRVYGVNVILAHNHEETSPVIFETTPTYANLFGTIQRAYDARGGWSSDFMDLRGGSLLRADGGFLIMYSLEALSEPGVWRALKRTLNHNRLEIQPQEIFYPFGGSALKPEAVDINVKVILIGDRQLYELLYEYEEDFRKIFKVRVEFDEEMAMSDGVIAEYAGRLRALSEKENLFPFDRGAFAAMLEYGVRQAGRRNKVTARFVDIADLAREAHYNAAAAKESVVQASHVRGALCSKIERHNLIETRIREMIEEGTLLVDVSGARVGQVNGLSVLEIGGYSFGKPVRITATAALGKAGLINVEREANLSGRFHDKGVQIIAGYLRSQFAQDKPLSLAASICFEQSYSGVDGDSASSTEIY</sequence>
<dbReference type="Proteomes" id="UP000567293">
    <property type="component" value="Unassembled WGS sequence"/>
</dbReference>
<dbReference type="Pfam" id="PF20436">
    <property type="entry name" value="LonB_AAA-LID"/>
    <property type="match status" value="1"/>
</dbReference>
<dbReference type="EMBL" id="JACDQQ010000728">
    <property type="protein sequence ID" value="MBA0084810.1"/>
    <property type="molecule type" value="Genomic_DNA"/>
</dbReference>
<dbReference type="Gene3D" id="3.40.50.300">
    <property type="entry name" value="P-loop containing nucleotide triphosphate hydrolases"/>
    <property type="match status" value="1"/>
</dbReference>
<dbReference type="InterPro" id="IPR014721">
    <property type="entry name" value="Ribsml_uS5_D2-typ_fold_subgr"/>
</dbReference>
<feature type="domain" description="LonB AAA+ ATPase LID" evidence="3">
    <location>
        <begin position="222"/>
        <end position="286"/>
    </location>
</feature>
<evidence type="ECO:0000259" key="3">
    <source>
        <dbReference type="Pfam" id="PF20436"/>
    </source>
</evidence>
<accession>A0A7V8SW16</accession>